<dbReference type="SUPFAM" id="SSF52335">
    <property type="entry name" value="Methylglyoxal synthase-like"/>
    <property type="match status" value="1"/>
</dbReference>
<feature type="binding site" evidence="1">
    <location>
        <begin position="45"/>
        <end position="48"/>
    </location>
    <ligand>
        <name>substrate</name>
    </ligand>
</feature>
<dbReference type="InterPro" id="IPR011607">
    <property type="entry name" value="MGS-like_dom"/>
</dbReference>
<dbReference type="SMART" id="SM00851">
    <property type="entry name" value="MGS"/>
    <property type="match status" value="1"/>
</dbReference>
<feature type="binding site" evidence="1">
    <location>
        <position position="98"/>
    </location>
    <ligand>
        <name>substrate</name>
    </ligand>
</feature>
<dbReference type="InterPro" id="IPR018148">
    <property type="entry name" value="Methylglyoxal_synth_AS"/>
</dbReference>
<evidence type="ECO:0000313" key="3">
    <source>
        <dbReference type="EMBL" id="MFC3859156.1"/>
    </source>
</evidence>
<dbReference type="InterPro" id="IPR004363">
    <property type="entry name" value="Methylgl_synth"/>
</dbReference>
<dbReference type="NCBIfam" id="NF003559">
    <property type="entry name" value="PRK05234.1"/>
    <property type="match status" value="1"/>
</dbReference>
<reference evidence="4" key="1">
    <citation type="journal article" date="2019" name="Int. J. Syst. Evol. Microbiol.">
        <title>The Global Catalogue of Microorganisms (GCM) 10K type strain sequencing project: providing services to taxonomists for standard genome sequencing and annotation.</title>
        <authorList>
            <consortium name="The Broad Institute Genomics Platform"/>
            <consortium name="The Broad Institute Genome Sequencing Center for Infectious Disease"/>
            <person name="Wu L."/>
            <person name="Ma J."/>
        </authorList>
    </citation>
    <scope>NUCLEOTIDE SEQUENCE [LARGE SCALE GENOMIC DNA]</scope>
    <source>
        <strain evidence="4">CCTCC AB 2013263</strain>
    </source>
</reference>
<feature type="binding site" evidence="1">
    <location>
        <position position="19"/>
    </location>
    <ligand>
        <name>substrate</name>
    </ligand>
</feature>
<dbReference type="InterPro" id="IPR036914">
    <property type="entry name" value="MGS-like_dom_sf"/>
</dbReference>
<dbReference type="Pfam" id="PF02142">
    <property type="entry name" value="MGS"/>
    <property type="match status" value="1"/>
</dbReference>
<evidence type="ECO:0000256" key="1">
    <source>
        <dbReference type="HAMAP-Rule" id="MF_00549"/>
    </source>
</evidence>
<keyword evidence="4" id="KW-1185">Reference proteome</keyword>
<accession>A0ABV8A1L7</accession>
<dbReference type="NCBIfam" id="TIGR00160">
    <property type="entry name" value="MGSA"/>
    <property type="match status" value="1"/>
</dbReference>
<dbReference type="GO" id="GO:0008929">
    <property type="term" value="F:methylglyoxal synthase activity"/>
    <property type="evidence" value="ECO:0007669"/>
    <property type="project" value="UniProtKB-EC"/>
</dbReference>
<proteinExistence type="inferred from homology"/>
<comment type="function">
    <text evidence="1">Catalyzes the formation of methylglyoxal from dihydroxyacetone phosphate.</text>
</comment>
<dbReference type="EC" id="4.2.3.3" evidence="1"/>
<comment type="similarity">
    <text evidence="1">Belongs to the methylglyoxal synthase family.</text>
</comment>
<comment type="catalytic activity">
    <reaction evidence="1">
        <text>dihydroxyacetone phosphate = methylglyoxal + phosphate</text>
        <dbReference type="Rhea" id="RHEA:17937"/>
        <dbReference type="ChEBI" id="CHEBI:17158"/>
        <dbReference type="ChEBI" id="CHEBI:43474"/>
        <dbReference type="ChEBI" id="CHEBI:57642"/>
        <dbReference type="EC" id="4.2.3.3"/>
    </reaction>
</comment>
<dbReference type="PROSITE" id="PS51855">
    <property type="entry name" value="MGS"/>
    <property type="match status" value="1"/>
</dbReference>
<feature type="binding site" evidence="1">
    <location>
        <position position="23"/>
    </location>
    <ligand>
        <name>substrate</name>
    </ligand>
</feature>
<feature type="active site" description="Proton donor/acceptor" evidence="1">
    <location>
        <position position="71"/>
    </location>
</feature>
<dbReference type="PANTHER" id="PTHR30492">
    <property type="entry name" value="METHYLGLYOXAL SYNTHASE"/>
    <property type="match status" value="1"/>
</dbReference>
<name>A0ABV8A1L7_9DEIO</name>
<gene>
    <name evidence="1" type="primary">mgsA</name>
    <name evidence="3" type="ORF">ACFOPQ_00010</name>
</gene>
<dbReference type="PANTHER" id="PTHR30492:SF0">
    <property type="entry name" value="METHYLGLYOXAL SYNTHASE"/>
    <property type="match status" value="1"/>
</dbReference>
<sequence>MTDGFRGAGGKRQVALIAHDRKKLELAMFAMSHRDALAHFHLVATGTTGGILQKQTGLNVERVLSGPLGGDQQIGARIAEEKVLAVFFFRDPLTAQPHEPDVSALVRLCDVHDIALATNPASAEALMLWLAGQVQTN</sequence>
<protein>
    <recommendedName>
        <fullName evidence="1">Methylglyoxal synthase</fullName>
        <shortName evidence="1">MGS</shortName>
        <ecNumber evidence="1">4.2.3.3</ecNumber>
    </recommendedName>
</protein>
<organism evidence="3 4">
    <name type="scientific">Deinococcus antarcticus</name>
    <dbReference type="NCBI Taxonomy" id="1298767"/>
    <lineage>
        <taxon>Bacteria</taxon>
        <taxon>Thermotogati</taxon>
        <taxon>Deinococcota</taxon>
        <taxon>Deinococci</taxon>
        <taxon>Deinococcales</taxon>
        <taxon>Deinococcaceae</taxon>
        <taxon>Deinococcus</taxon>
    </lineage>
</organism>
<feature type="binding site" evidence="1">
    <location>
        <begin position="65"/>
        <end position="66"/>
    </location>
    <ligand>
        <name>substrate</name>
    </ligand>
</feature>
<keyword evidence="1 3" id="KW-0456">Lyase</keyword>
<dbReference type="RefSeq" id="WP_380075326.1">
    <property type="nucleotide sequence ID" value="NZ_JBHRZF010000001.1"/>
</dbReference>
<comment type="caution">
    <text evidence="3">The sequence shown here is derived from an EMBL/GenBank/DDBJ whole genome shotgun (WGS) entry which is preliminary data.</text>
</comment>
<dbReference type="Proteomes" id="UP001595748">
    <property type="component" value="Unassembled WGS sequence"/>
</dbReference>
<feature type="domain" description="MGS-like" evidence="2">
    <location>
        <begin position="5"/>
        <end position="137"/>
    </location>
</feature>
<dbReference type="EMBL" id="JBHRZF010000001">
    <property type="protein sequence ID" value="MFC3859156.1"/>
    <property type="molecule type" value="Genomic_DNA"/>
</dbReference>
<dbReference type="PIRSF" id="PIRSF006614">
    <property type="entry name" value="Methylglyox_syn"/>
    <property type="match status" value="1"/>
</dbReference>
<dbReference type="PROSITE" id="PS01335">
    <property type="entry name" value="METHYLGLYOXAL_SYNTH"/>
    <property type="match status" value="1"/>
</dbReference>
<dbReference type="CDD" id="cd01422">
    <property type="entry name" value="MGS"/>
    <property type="match status" value="1"/>
</dbReference>
<evidence type="ECO:0000259" key="2">
    <source>
        <dbReference type="PROSITE" id="PS51855"/>
    </source>
</evidence>
<dbReference type="Gene3D" id="3.40.50.1380">
    <property type="entry name" value="Methylglyoxal synthase-like domain"/>
    <property type="match status" value="1"/>
</dbReference>
<dbReference type="HAMAP" id="MF_00549">
    <property type="entry name" value="Methylglyoxal_synth"/>
    <property type="match status" value="1"/>
</dbReference>
<evidence type="ECO:0000313" key="4">
    <source>
        <dbReference type="Proteomes" id="UP001595748"/>
    </source>
</evidence>